<dbReference type="RefSeq" id="WP_046336285.1">
    <property type="nucleotide sequence ID" value="NZ_CAWMEF010000001.1"/>
</dbReference>
<name>A0A0B6X4B4_XENBV</name>
<dbReference type="EMBL" id="FO818637">
    <property type="protein sequence ID" value="CDM88657.1"/>
    <property type="molecule type" value="Genomic_DNA"/>
</dbReference>
<accession>A0A0B6X4B4</accession>
<evidence type="ECO:0000256" key="1">
    <source>
        <dbReference type="SAM" id="Phobius"/>
    </source>
</evidence>
<keyword evidence="1" id="KW-0472">Membrane</keyword>
<feature type="transmembrane region" description="Helical" evidence="1">
    <location>
        <begin position="126"/>
        <end position="147"/>
    </location>
</feature>
<keyword evidence="1" id="KW-0812">Transmembrane</keyword>
<gene>
    <name evidence="2" type="ORF">XBW1_1300</name>
</gene>
<keyword evidence="1" id="KW-1133">Transmembrane helix</keyword>
<dbReference type="Proteomes" id="UP000032930">
    <property type="component" value="Chromosome"/>
</dbReference>
<reference evidence="2 3" key="1">
    <citation type="submission" date="2014-02" db="EMBL/GenBank/DDBJ databases">
        <authorList>
            <person name="Genoscope - CEA"/>
        </authorList>
    </citation>
    <scope>NUCLEOTIDE SEQUENCE [LARGE SCALE GENOMIC DNA]</scope>
    <source>
        <strain evidence="2 3">CS03</strain>
    </source>
</reference>
<evidence type="ECO:0000313" key="2">
    <source>
        <dbReference type="EMBL" id="CDM88657.1"/>
    </source>
</evidence>
<feature type="transmembrane region" description="Helical" evidence="1">
    <location>
        <begin position="153"/>
        <end position="172"/>
    </location>
</feature>
<dbReference type="AlphaFoldDB" id="A0A0B6X4B4"/>
<protein>
    <submittedName>
        <fullName evidence="2">Uncharacterized protein</fullName>
    </submittedName>
</protein>
<organism evidence="2 3">
    <name type="scientific">Xenorhabdus bovienii</name>
    <name type="common">Xenorhabdus nematophila subsp. bovienii</name>
    <dbReference type="NCBI Taxonomy" id="40576"/>
    <lineage>
        <taxon>Bacteria</taxon>
        <taxon>Pseudomonadati</taxon>
        <taxon>Pseudomonadota</taxon>
        <taxon>Gammaproteobacteria</taxon>
        <taxon>Enterobacterales</taxon>
        <taxon>Morganellaceae</taxon>
        <taxon>Xenorhabdus</taxon>
    </lineage>
</organism>
<sequence length="196" mass="23584">MRPLYFFIALILFVKNKKLREILLAFKDQGLNKFKKYGDNYLSRIKEGNTIESLFIERKTKDILLLKITGVRDHVSRKIYMFLLAEPYRCDILEDQLKEIVKYTHLENKKIIVDFKKYSKDRKKRLSLSMISLVLMLISIFVFISYTPSELKLSTIYCFMIITELSWLWFYYKLPNKKKMKEYADKLRRIDASGFK</sequence>
<dbReference type="KEGG" id="xbv:XBW1_1300"/>
<evidence type="ECO:0000313" key="3">
    <source>
        <dbReference type="Proteomes" id="UP000032930"/>
    </source>
</evidence>
<proteinExistence type="predicted"/>